<dbReference type="PANTHER" id="PTHR14588">
    <property type="entry name" value="DDB1- AND CUL4-ASSOCIATED FACTOR 10"/>
    <property type="match status" value="1"/>
</dbReference>
<dbReference type="InterPro" id="IPR039085">
    <property type="entry name" value="DCA10"/>
</dbReference>
<keyword evidence="6" id="KW-1185">Reference proteome</keyword>
<dbReference type="KEGG" id="nve:5522309"/>
<dbReference type="eggNOG" id="KOG4155">
    <property type="taxonomic scope" value="Eukaryota"/>
</dbReference>
<dbReference type="InterPro" id="IPR036322">
    <property type="entry name" value="WD40_repeat_dom_sf"/>
</dbReference>
<keyword evidence="2 4" id="KW-0853">WD repeat</keyword>
<dbReference type="PANTHER" id="PTHR14588:SF2">
    <property type="entry name" value="DDB1- AND CUL4-ASSOCIATED FACTOR 10"/>
    <property type="match status" value="1"/>
</dbReference>
<organism evidence="5 6">
    <name type="scientific">Nematostella vectensis</name>
    <name type="common">Starlet sea anemone</name>
    <dbReference type="NCBI Taxonomy" id="45351"/>
    <lineage>
        <taxon>Eukaryota</taxon>
        <taxon>Metazoa</taxon>
        <taxon>Cnidaria</taxon>
        <taxon>Anthozoa</taxon>
        <taxon>Hexacorallia</taxon>
        <taxon>Actiniaria</taxon>
        <taxon>Edwardsiidae</taxon>
        <taxon>Nematostella</taxon>
    </lineage>
</organism>
<protein>
    <recommendedName>
        <fullName evidence="7">WD repeat-containing protein 55 homolog</fullName>
    </recommendedName>
</protein>
<dbReference type="OMA" id="STAHEDC"/>
<evidence type="ECO:0000256" key="3">
    <source>
        <dbReference type="ARBA" id="ARBA00022737"/>
    </source>
</evidence>
<dbReference type="PROSITE" id="PS00678">
    <property type="entry name" value="WD_REPEATS_1"/>
    <property type="match status" value="1"/>
</dbReference>
<dbReference type="HOGENOM" id="CLU_028919_2_0_1"/>
<dbReference type="InterPro" id="IPR001680">
    <property type="entry name" value="WD40_rpt"/>
</dbReference>
<dbReference type="InterPro" id="IPR019775">
    <property type="entry name" value="WD40_repeat_CS"/>
</dbReference>
<dbReference type="Proteomes" id="UP000001593">
    <property type="component" value="Unassembled WGS sequence"/>
</dbReference>
<dbReference type="OrthoDB" id="20669at2759"/>
<comment type="similarity">
    <text evidence="1">Belongs to the WD repeat DCAF10 family.</text>
</comment>
<feature type="repeat" description="WD" evidence="4">
    <location>
        <begin position="150"/>
        <end position="184"/>
    </location>
</feature>
<dbReference type="EMBL" id="DS469507">
    <property type="protein sequence ID" value="EDO49998.1"/>
    <property type="molecule type" value="Genomic_DNA"/>
</dbReference>
<evidence type="ECO:0000313" key="5">
    <source>
        <dbReference type="EMBL" id="EDO49998.1"/>
    </source>
</evidence>
<dbReference type="Pfam" id="PF00400">
    <property type="entry name" value="WD40"/>
    <property type="match status" value="4"/>
</dbReference>
<accession>A7REZ7</accession>
<dbReference type="FunFam" id="2.130.10.10:FF:000661">
    <property type="entry name" value="Uncharacterized protein, isoform A"/>
    <property type="match status" value="1"/>
</dbReference>
<dbReference type="SUPFAM" id="SSF50978">
    <property type="entry name" value="WD40 repeat-like"/>
    <property type="match status" value="1"/>
</dbReference>
<evidence type="ECO:0000256" key="2">
    <source>
        <dbReference type="ARBA" id="ARBA00022574"/>
    </source>
</evidence>
<evidence type="ECO:0000256" key="1">
    <source>
        <dbReference type="ARBA" id="ARBA00005903"/>
    </source>
</evidence>
<dbReference type="GO" id="GO:0080008">
    <property type="term" value="C:Cul4-RING E3 ubiquitin ligase complex"/>
    <property type="evidence" value="ECO:0000318"/>
    <property type="project" value="GO_Central"/>
</dbReference>
<dbReference type="InterPro" id="IPR015943">
    <property type="entry name" value="WD40/YVTN_repeat-like_dom_sf"/>
</dbReference>
<dbReference type="PhylomeDB" id="A7REZ7"/>
<evidence type="ECO:0000313" key="6">
    <source>
        <dbReference type="Proteomes" id="UP000001593"/>
    </source>
</evidence>
<gene>
    <name evidence="5" type="ORF">NEMVEDRAFT_v1g157770</name>
</gene>
<proteinExistence type="inferred from homology"/>
<dbReference type="PROSITE" id="PS50294">
    <property type="entry name" value="WD_REPEATS_REGION"/>
    <property type="match status" value="1"/>
</dbReference>
<feature type="repeat" description="WD" evidence="4">
    <location>
        <begin position="108"/>
        <end position="142"/>
    </location>
</feature>
<keyword evidence="3" id="KW-0677">Repeat</keyword>
<dbReference type="AlphaFoldDB" id="A7REZ7"/>
<evidence type="ECO:0000256" key="4">
    <source>
        <dbReference type="PROSITE-ProRule" id="PRU00221"/>
    </source>
</evidence>
<dbReference type="SMART" id="SM00320">
    <property type="entry name" value="WD40"/>
    <property type="match status" value="4"/>
</dbReference>
<evidence type="ECO:0008006" key="7">
    <source>
        <dbReference type="Google" id="ProtNLM"/>
    </source>
</evidence>
<dbReference type="PROSITE" id="PS50082">
    <property type="entry name" value="WD_REPEATS_2"/>
    <property type="match status" value="2"/>
</dbReference>
<dbReference type="InParanoid" id="A7REZ7"/>
<dbReference type="STRING" id="45351.A7REZ7"/>
<name>A7REZ7_NEMVE</name>
<reference evidence="5 6" key="1">
    <citation type="journal article" date="2007" name="Science">
        <title>Sea anemone genome reveals ancestral eumetazoan gene repertoire and genomic organization.</title>
        <authorList>
            <person name="Putnam N.H."/>
            <person name="Srivastava M."/>
            <person name="Hellsten U."/>
            <person name="Dirks B."/>
            <person name="Chapman J."/>
            <person name="Salamov A."/>
            <person name="Terry A."/>
            <person name="Shapiro H."/>
            <person name="Lindquist E."/>
            <person name="Kapitonov V.V."/>
            <person name="Jurka J."/>
            <person name="Genikhovich G."/>
            <person name="Grigoriev I.V."/>
            <person name="Lucas S.M."/>
            <person name="Steele R.E."/>
            <person name="Finnerty J.R."/>
            <person name="Technau U."/>
            <person name="Martindale M.Q."/>
            <person name="Rokhsar D.S."/>
        </authorList>
    </citation>
    <scope>NUCLEOTIDE SEQUENCE [LARGE SCALE GENOMIC DNA]</scope>
    <source>
        <strain evidence="6">CH2 X CH6</strain>
    </source>
</reference>
<dbReference type="Gene3D" id="2.130.10.10">
    <property type="entry name" value="YVTN repeat-like/Quinoprotein amine dehydrogenase"/>
    <property type="match status" value="1"/>
</dbReference>
<sequence length="440" mass="49506">MGEFKIKTEYNFGSSRSTNSPKAWSSLMYLTERERGAAYKNDSVMARYYKYIALRKIWDPQSTAVEEGHGAVFNIEFSPNGSLLVAACERASFLVFDPVSQQLIKSKRKAHSDCVNCVRFLDSRSFLTCSDDKTICLWDARNLKSNVFSLVGHTSWVKSIEYCRESGKLVTSAFDDTIRTWDLNRYMESGNPRGKVLLNVSNLTRMKLTPCGGKMIISSIPGHLVVIHNLDLDFLEKHMDEHTLPFWSFPGNQPGMSIPNQNKPWTAKNKFEVIAEFPDNVIPWCISSLEIHPQGWCVVSRYSSAGWNQEWTAVYDIQTSHLKDSGLEPVNQDGASTTPERLIYCIEEPNVARGYIKEPCFSCDGRTIGSPFGNTSRLLGFSSECEELPKCLLKNPSELLDLKILVSHKNPVLTCRFSPTHPTLATGCLGGKVSFHFPKL</sequence>